<gene>
    <name evidence="2" type="ORF">D8M04_07025</name>
</gene>
<dbReference type="RefSeq" id="WP_121522193.1">
    <property type="nucleotide sequence ID" value="NZ_RCHR01000002.1"/>
</dbReference>
<protein>
    <submittedName>
        <fullName evidence="2">Uncharacterized protein</fullName>
    </submittedName>
</protein>
<keyword evidence="1" id="KW-0812">Transmembrane</keyword>
<evidence type="ECO:0000313" key="3">
    <source>
        <dbReference type="Proteomes" id="UP000270219"/>
    </source>
</evidence>
<dbReference type="EMBL" id="RCHR01000002">
    <property type="protein sequence ID" value="RLL46942.1"/>
    <property type="molecule type" value="Genomic_DNA"/>
</dbReference>
<organism evidence="2 3">
    <name type="scientific">Oceanobacillus piezotolerans</name>
    <dbReference type="NCBI Taxonomy" id="2448030"/>
    <lineage>
        <taxon>Bacteria</taxon>
        <taxon>Bacillati</taxon>
        <taxon>Bacillota</taxon>
        <taxon>Bacilli</taxon>
        <taxon>Bacillales</taxon>
        <taxon>Bacillaceae</taxon>
        <taxon>Oceanobacillus</taxon>
    </lineage>
</organism>
<evidence type="ECO:0000256" key="1">
    <source>
        <dbReference type="SAM" id="Phobius"/>
    </source>
</evidence>
<dbReference type="AlphaFoldDB" id="A0A498DKC9"/>
<dbReference type="Proteomes" id="UP000270219">
    <property type="component" value="Unassembled WGS sequence"/>
</dbReference>
<keyword evidence="3" id="KW-1185">Reference proteome</keyword>
<feature type="transmembrane region" description="Helical" evidence="1">
    <location>
        <begin position="46"/>
        <end position="67"/>
    </location>
</feature>
<accession>A0A498DKC9</accession>
<reference evidence="2 3" key="1">
    <citation type="submission" date="2018-10" db="EMBL/GenBank/DDBJ databases">
        <title>Oceanobacillus sp. YLB-02 draft genome.</title>
        <authorList>
            <person name="Yu L."/>
        </authorList>
    </citation>
    <scope>NUCLEOTIDE SEQUENCE [LARGE SCALE GENOMIC DNA]</scope>
    <source>
        <strain evidence="2 3">YLB-02</strain>
    </source>
</reference>
<feature type="transmembrane region" description="Helical" evidence="1">
    <location>
        <begin position="7"/>
        <end position="31"/>
    </location>
</feature>
<sequence length="152" mass="16656">MNVKEALVFIIGIFVTVIGFLFSGLFTVYVIDTNYGAGESNLGTDIALVIILGVIPLGIGILLCRYARKSAKKRMAGLLEDEILKLVTSLNGKITIAELAANTKLSIQESEQQLETFVKIGASERQISDGGVFVYYFRHIISQDEKEQAKPI</sequence>
<proteinExistence type="predicted"/>
<keyword evidence="1" id="KW-0472">Membrane</keyword>
<comment type="caution">
    <text evidence="2">The sequence shown here is derived from an EMBL/GenBank/DDBJ whole genome shotgun (WGS) entry which is preliminary data.</text>
</comment>
<evidence type="ECO:0000313" key="2">
    <source>
        <dbReference type="EMBL" id="RLL46942.1"/>
    </source>
</evidence>
<keyword evidence="1" id="KW-1133">Transmembrane helix</keyword>
<dbReference type="OrthoDB" id="2468129at2"/>
<name>A0A498DKC9_9BACI</name>